<evidence type="ECO:0000313" key="1">
    <source>
        <dbReference type="EMBL" id="KAJ1359449.1"/>
    </source>
</evidence>
<dbReference type="Proteomes" id="UP001196413">
    <property type="component" value="Unassembled WGS sequence"/>
</dbReference>
<dbReference type="EMBL" id="JAHQIW010003623">
    <property type="protein sequence ID" value="KAJ1359449.1"/>
    <property type="molecule type" value="Genomic_DNA"/>
</dbReference>
<protein>
    <recommendedName>
        <fullName evidence="3">Reverse transcriptase domain-containing protein</fullName>
    </recommendedName>
</protein>
<reference evidence="1" key="1">
    <citation type="submission" date="2021-06" db="EMBL/GenBank/DDBJ databases">
        <title>Parelaphostrongylus tenuis whole genome reference sequence.</title>
        <authorList>
            <person name="Garwood T.J."/>
            <person name="Larsen P.A."/>
            <person name="Fountain-Jones N.M."/>
            <person name="Garbe J.R."/>
            <person name="Macchietto M.G."/>
            <person name="Kania S.A."/>
            <person name="Gerhold R.W."/>
            <person name="Richards J.E."/>
            <person name="Wolf T.M."/>
        </authorList>
    </citation>
    <scope>NUCLEOTIDE SEQUENCE</scope>
    <source>
        <strain evidence="1">MNPRO001-30</strain>
        <tissue evidence="1">Meninges</tissue>
    </source>
</reference>
<dbReference type="AlphaFoldDB" id="A0AAD5N3Z1"/>
<accession>A0AAD5N3Z1</accession>
<name>A0AAD5N3Z1_PARTN</name>
<gene>
    <name evidence="1" type="ORF">KIN20_018192</name>
</gene>
<sequence>MHLPHQIAVPASQSLRHIPAHLTSTQMFLNRLRNASPNDAYVMESFDVTAFYANVSNEFAMQGICQPLTEREGTEHVWLPHPAGNGSLERMPKLFNLQMVGELFCPNQRASNGTTTIANTCYSLYA</sequence>
<evidence type="ECO:0000313" key="2">
    <source>
        <dbReference type="Proteomes" id="UP001196413"/>
    </source>
</evidence>
<evidence type="ECO:0008006" key="3">
    <source>
        <dbReference type="Google" id="ProtNLM"/>
    </source>
</evidence>
<comment type="caution">
    <text evidence="1">The sequence shown here is derived from an EMBL/GenBank/DDBJ whole genome shotgun (WGS) entry which is preliminary data.</text>
</comment>
<organism evidence="1 2">
    <name type="scientific">Parelaphostrongylus tenuis</name>
    <name type="common">Meningeal worm</name>
    <dbReference type="NCBI Taxonomy" id="148309"/>
    <lineage>
        <taxon>Eukaryota</taxon>
        <taxon>Metazoa</taxon>
        <taxon>Ecdysozoa</taxon>
        <taxon>Nematoda</taxon>
        <taxon>Chromadorea</taxon>
        <taxon>Rhabditida</taxon>
        <taxon>Rhabditina</taxon>
        <taxon>Rhabditomorpha</taxon>
        <taxon>Strongyloidea</taxon>
        <taxon>Metastrongylidae</taxon>
        <taxon>Parelaphostrongylus</taxon>
    </lineage>
</organism>
<keyword evidence="2" id="KW-1185">Reference proteome</keyword>
<proteinExistence type="predicted"/>